<gene>
    <name evidence="1" type="ORF">FLJC2902T_18890</name>
</gene>
<dbReference type="Proteomes" id="UP000018004">
    <property type="component" value="Unassembled WGS sequence"/>
</dbReference>
<dbReference type="RefSeq" id="WP_023579492.1">
    <property type="nucleotide sequence ID" value="NZ_AVGG01000007.1"/>
</dbReference>
<evidence type="ECO:0000313" key="1">
    <source>
        <dbReference type="EMBL" id="ESU28517.1"/>
    </source>
</evidence>
<keyword evidence="2" id="KW-1185">Reference proteome</keyword>
<sequence length="359" mass="41158">MKWRKIYTVLLLCLFLATGIVTLLFVLSEGIMHHHNTFVRRFPKMLATPSYQTDIKYNSYYFAGVGDGKIYLGNSTAPLQIMVLDTLLKTREYHTITLNDTTLPFRSVQVKVTPPYFYVLDGTVPCIYKGKTKNWKAFLKYKGTTNFSQAEIMDSTNIVFRGQSSVGENIIGKFDLTDTKSIVYGTDLLQKQIDGVFDTDGVLNYDSKMKQIVYLYRYRNQFIVADSNLKLKHRGKTIDTISKAQLKIAYIKNRRERTFAAPPLVVNKTSNTSSGLLFVNSALLGKYESLEIWKHASIIDVYNTSNNTYLSSFYVYDSNGKKMKSFVVYGNRLFALIDTELVSYELNKYLLYGFKPIKK</sequence>
<dbReference type="STRING" id="1341181.FLJC2902T_18890"/>
<dbReference type="EMBL" id="AVGG01000007">
    <property type="protein sequence ID" value="ESU28517.1"/>
    <property type="molecule type" value="Genomic_DNA"/>
</dbReference>
<reference evidence="1 2" key="1">
    <citation type="submission" date="2013-08" db="EMBL/GenBank/DDBJ databases">
        <title>Flavobacterium limnosediminis JC2902 genome sequencing.</title>
        <authorList>
            <person name="Lee K."/>
            <person name="Yi H."/>
            <person name="Park S."/>
            <person name="Chun J."/>
        </authorList>
    </citation>
    <scope>NUCLEOTIDE SEQUENCE [LARGE SCALE GENOMIC DNA]</scope>
    <source>
        <strain evidence="1 2">JC2902</strain>
    </source>
</reference>
<dbReference type="AlphaFoldDB" id="V6SQN2"/>
<protein>
    <submittedName>
        <fullName evidence="1">Uncharacterized protein</fullName>
    </submittedName>
</protein>
<proteinExistence type="predicted"/>
<dbReference type="eggNOG" id="ENOG502Z9VN">
    <property type="taxonomic scope" value="Bacteria"/>
</dbReference>
<name>V6SQN2_9FLAO</name>
<comment type="caution">
    <text evidence="1">The sequence shown here is derived from an EMBL/GenBank/DDBJ whole genome shotgun (WGS) entry which is preliminary data.</text>
</comment>
<accession>V6SQN2</accession>
<evidence type="ECO:0000313" key="2">
    <source>
        <dbReference type="Proteomes" id="UP000018004"/>
    </source>
</evidence>
<dbReference type="PATRIC" id="fig|1341181.4.peg.1857"/>
<organism evidence="1 2">
    <name type="scientific">Flavobacterium limnosediminis JC2902</name>
    <dbReference type="NCBI Taxonomy" id="1341181"/>
    <lineage>
        <taxon>Bacteria</taxon>
        <taxon>Pseudomonadati</taxon>
        <taxon>Bacteroidota</taxon>
        <taxon>Flavobacteriia</taxon>
        <taxon>Flavobacteriales</taxon>
        <taxon>Flavobacteriaceae</taxon>
        <taxon>Flavobacterium</taxon>
    </lineage>
</organism>